<dbReference type="Gene3D" id="3.50.50.60">
    <property type="entry name" value="FAD/NAD(P)-binding domain"/>
    <property type="match status" value="1"/>
</dbReference>
<comment type="cofactor">
    <cofactor evidence="1 5">
        <name>FAD</name>
        <dbReference type="ChEBI" id="CHEBI:57692"/>
    </cofactor>
</comment>
<dbReference type="PANTHER" id="PTHR11552:SF147">
    <property type="entry name" value="CHOLINE DEHYDROGENASE, MITOCHONDRIAL"/>
    <property type="match status" value="1"/>
</dbReference>
<feature type="transmembrane region" description="Helical" evidence="7">
    <location>
        <begin position="12"/>
        <end position="34"/>
    </location>
</feature>
<organism evidence="10 11">
    <name type="scientific">Folsomia candida</name>
    <name type="common">Springtail</name>
    <dbReference type="NCBI Taxonomy" id="158441"/>
    <lineage>
        <taxon>Eukaryota</taxon>
        <taxon>Metazoa</taxon>
        <taxon>Ecdysozoa</taxon>
        <taxon>Arthropoda</taxon>
        <taxon>Hexapoda</taxon>
        <taxon>Collembola</taxon>
        <taxon>Entomobryomorpha</taxon>
        <taxon>Isotomoidea</taxon>
        <taxon>Isotomidae</taxon>
        <taxon>Proisotominae</taxon>
        <taxon>Folsomia</taxon>
    </lineage>
</organism>
<accession>A0A226DCL2</accession>
<feature type="non-terminal residue" evidence="10">
    <location>
        <position position="1"/>
    </location>
</feature>
<comment type="caution">
    <text evidence="10">The sequence shown here is derived from an EMBL/GenBank/DDBJ whole genome shotgun (WGS) entry which is preliminary data.</text>
</comment>
<feature type="domain" description="Glucose-methanol-choline oxidoreductase N-terminal" evidence="8">
    <location>
        <begin position="132"/>
        <end position="155"/>
    </location>
</feature>
<evidence type="ECO:0000256" key="2">
    <source>
        <dbReference type="ARBA" id="ARBA00010790"/>
    </source>
</evidence>
<feature type="binding site" evidence="5">
    <location>
        <position position="138"/>
    </location>
    <ligand>
        <name>FAD</name>
        <dbReference type="ChEBI" id="CHEBI:57692"/>
    </ligand>
</feature>
<dbReference type="OMA" id="FHATKEV"/>
<sequence length="631" mass="72076">LKLGNREVIMILKFLFLLPLIILVISTQILTPLIYRYYEYWDYYFGPPPPDEVFDFIVVGAGSAGSVVANRLSKNNKILLLEAGGDPSPFTSIPLLTPENFILPENSWNYKTVPQKLSNQAMKDKKSFWPRGRALGGTSNLNYMLYIRGSPFDYDNWANLTNDSGWNYNNLLPYFKKSLDYNGAYKENEKHYGQTPYGYLHVERKRYESPLAKYFMDAVHELGYKEVDTNGGQQVGFGDAEVTQKHGSRHSTWKAFLENFQHRKNLVISRYSIATKIKLDSNNRAEGVFYMRHGKKRFARASKEVIICEGSVDSPKLLMLSGIGPKAHLNSIKPKVDLPVGQNLKDHITTSLFPFLINDTISTVPTRDFGLRTILDYVVNGYGFISSSQIPNKSWPDLQVYFMGFGFYPEFMSDYSKTTLYNETLTSRYMESLDGKELDAFGLIITLVRPKSVGQIQLKDKNWETPPLIDPKYLENPQDVKALVEGLKFTLKVSEETESFKRLDAKFVDLPNFPGCESFPARSDSYFACYIRHTAFTLYHPVGTCRMGPRDDSKSVVDSKLRVLKTQNLRVIDLSIAPEIVNGNTNAPAIMIGEKGADLVREYWSQQYLISYRDDAFLRNGYLQCYYSKHV</sequence>
<evidence type="ECO:0000256" key="4">
    <source>
        <dbReference type="ARBA" id="ARBA00022827"/>
    </source>
</evidence>
<dbReference type="PANTHER" id="PTHR11552">
    <property type="entry name" value="GLUCOSE-METHANOL-CHOLINE GMC OXIDOREDUCTASE"/>
    <property type="match status" value="1"/>
</dbReference>
<evidence type="ECO:0000256" key="5">
    <source>
        <dbReference type="PIRSR" id="PIRSR000137-2"/>
    </source>
</evidence>
<keyword evidence="7" id="KW-0472">Membrane</keyword>
<dbReference type="EMBL" id="LNIX01000027">
    <property type="protein sequence ID" value="OXA41986.1"/>
    <property type="molecule type" value="Genomic_DNA"/>
</dbReference>
<dbReference type="InterPro" id="IPR000172">
    <property type="entry name" value="GMC_OxRdtase_N"/>
</dbReference>
<evidence type="ECO:0000259" key="9">
    <source>
        <dbReference type="PROSITE" id="PS00624"/>
    </source>
</evidence>
<dbReference type="SUPFAM" id="SSF51905">
    <property type="entry name" value="FAD/NAD(P)-binding domain"/>
    <property type="match status" value="1"/>
</dbReference>
<dbReference type="InterPro" id="IPR012132">
    <property type="entry name" value="GMC_OxRdtase"/>
</dbReference>
<feature type="domain" description="Glucose-methanol-choline oxidoreductase N-terminal" evidence="9">
    <location>
        <begin position="310"/>
        <end position="324"/>
    </location>
</feature>
<dbReference type="Gene3D" id="3.30.560.10">
    <property type="entry name" value="Glucose Oxidase, domain 3"/>
    <property type="match status" value="1"/>
</dbReference>
<comment type="similarity">
    <text evidence="2 6">Belongs to the GMC oxidoreductase family.</text>
</comment>
<evidence type="ECO:0000256" key="1">
    <source>
        <dbReference type="ARBA" id="ARBA00001974"/>
    </source>
</evidence>
<dbReference type="InterPro" id="IPR036188">
    <property type="entry name" value="FAD/NAD-bd_sf"/>
</dbReference>
<dbReference type="OrthoDB" id="269227at2759"/>
<dbReference type="AlphaFoldDB" id="A0A226DCL2"/>
<dbReference type="Pfam" id="PF00732">
    <property type="entry name" value="GMC_oxred_N"/>
    <property type="match status" value="1"/>
</dbReference>
<dbReference type="SUPFAM" id="SSF54373">
    <property type="entry name" value="FAD-linked reductases, C-terminal domain"/>
    <property type="match status" value="1"/>
</dbReference>
<gene>
    <name evidence="10" type="ORF">Fcan01_23128</name>
</gene>
<evidence type="ECO:0000256" key="6">
    <source>
        <dbReference type="RuleBase" id="RU003968"/>
    </source>
</evidence>
<dbReference type="PIRSF" id="PIRSF000137">
    <property type="entry name" value="Alcohol_oxidase"/>
    <property type="match status" value="1"/>
</dbReference>
<proteinExistence type="inferred from homology"/>
<evidence type="ECO:0000259" key="8">
    <source>
        <dbReference type="PROSITE" id="PS00623"/>
    </source>
</evidence>
<dbReference type="Proteomes" id="UP000198287">
    <property type="component" value="Unassembled WGS sequence"/>
</dbReference>
<dbReference type="GO" id="GO:0050660">
    <property type="term" value="F:flavin adenine dinucleotide binding"/>
    <property type="evidence" value="ECO:0007669"/>
    <property type="project" value="InterPro"/>
</dbReference>
<dbReference type="Pfam" id="PF05199">
    <property type="entry name" value="GMC_oxred_C"/>
    <property type="match status" value="1"/>
</dbReference>
<keyword evidence="7" id="KW-1133">Transmembrane helix</keyword>
<evidence type="ECO:0000256" key="3">
    <source>
        <dbReference type="ARBA" id="ARBA00022630"/>
    </source>
</evidence>
<evidence type="ECO:0000256" key="7">
    <source>
        <dbReference type="SAM" id="Phobius"/>
    </source>
</evidence>
<protein>
    <submittedName>
        <fullName evidence="10">Glucose dehydrogenase [FAD, quinone]</fullName>
    </submittedName>
</protein>
<keyword evidence="11" id="KW-1185">Reference proteome</keyword>
<dbReference type="PROSITE" id="PS00624">
    <property type="entry name" value="GMC_OXRED_2"/>
    <property type="match status" value="1"/>
</dbReference>
<reference evidence="10 11" key="1">
    <citation type="submission" date="2015-12" db="EMBL/GenBank/DDBJ databases">
        <title>The genome of Folsomia candida.</title>
        <authorList>
            <person name="Faddeeva A."/>
            <person name="Derks M.F."/>
            <person name="Anvar Y."/>
            <person name="Smit S."/>
            <person name="Van Straalen N."/>
            <person name="Roelofs D."/>
        </authorList>
    </citation>
    <scope>NUCLEOTIDE SEQUENCE [LARGE SCALE GENOMIC DNA]</scope>
    <source>
        <strain evidence="10 11">VU population</strain>
        <tissue evidence="10">Whole body</tissue>
    </source>
</reference>
<keyword evidence="4 5" id="KW-0274">FAD</keyword>
<dbReference type="PROSITE" id="PS00623">
    <property type="entry name" value="GMC_OXRED_1"/>
    <property type="match status" value="1"/>
</dbReference>
<keyword evidence="3 6" id="KW-0285">Flavoprotein</keyword>
<name>A0A226DCL2_FOLCA</name>
<dbReference type="InterPro" id="IPR007867">
    <property type="entry name" value="GMC_OxRtase_C"/>
</dbReference>
<evidence type="ECO:0000313" key="10">
    <source>
        <dbReference type="EMBL" id="OXA41986.1"/>
    </source>
</evidence>
<dbReference type="GO" id="GO:0016614">
    <property type="term" value="F:oxidoreductase activity, acting on CH-OH group of donors"/>
    <property type="evidence" value="ECO:0007669"/>
    <property type="project" value="InterPro"/>
</dbReference>
<evidence type="ECO:0000313" key="11">
    <source>
        <dbReference type="Proteomes" id="UP000198287"/>
    </source>
</evidence>
<keyword evidence="7" id="KW-0812">Transmembrane</keyword>